<dbReference type="GO" id="GO:0005840">
    <property type="term" value="C:ribosome"/>
    <property type="evidence" value="ECO:0007669"/>
    <property type="project" value="UniProtKB-KW"/>
</dbReference>
<dbReference type="Pfam" id="PF04280">
    <property type="entry name" value="Tim44"/>
    <property type="match status" value="1"/>
</dbReference>
<evidence type="ECO:0000256" key="3">
    <source>
        <dbReference type="ARBA" id="ARBA00022980"/>
    </source>
</evidence>
<dbReference type="EMBL" id="IACT01001335">
    <property type="protein sequence ID" value="LAC20687.1"/>
    <property type="molecule type" value="mRNA"/>
</dbReference>
<comment type="subcellular location">
    <subcellularLocation>
        <location evidence="1">Mitochondrion</location>
    </subcellularLocation>
</comment>
<name>A0A6A7FQ08_9CRUS</name>
<dbReference type="FunFam" id="3.10.450.240:FF:000003">
    <property type="entry name" value="39S ribosomal protein L45, mitochondrial"/>
    <property type="match status" value="1"/>
</dbReference>
<dbReference type="Gene3D" id="3.10.450.240">
    <property type="match status" value="1"/>
</dbReference>
<dbReference type="AlphaFoldDB" id="A0A6A7FQ08"/>
<evidence type="ECO:0000256" key="9">
    <source>
        <dbReference type="SAM" id="MobiDB-lite"/>
    </source>
</evidence>
<dbReference type="InterPro" id="IPR032710">
    <property type="entry name" value="NTF2-like_dom_sf"/>
</dbReference>
<evidence type="ECO:0000256" key="8">
    <source>
        <dbReference type="ARBA" id="ARBA00043031"/>
    </source>
</evidence>
<evidence type="ECO:0000313" key="11">
    <source>
        <dbReference type="EMBL" id="LAC20687.1"/>
    </source>
</evidence>
<evidence type="ECO:0000256" key="7">
    <source>
        <dbReference type="ARBA" id="ARBA00039448"/>
    </source>
</evidence>
<dbReference type="GO" id="GO:1990904">
    <property type="term" value="C:ribonucleoprotein complex"/>
    <property type="evidence" value="ECO:0007669"/>
    <property type="project" value="UniProtKB-KW"/>
</dbReference>
<evidence type="ECO:0000256" key="4">
    <source>
        <dbReference type="ARBA" id="ARBA00023128"/>
    </source>
</evidence>
<feature type="domain" description="Tim44-like" evidence="10">
    <location>
        <begin position="155"/>
        <end position="303"/>
    </location>
</feature>
<dbReference type="SUPFAM" id="SSF54427">
    <property type="entry name" value="NTF2-like"/>
    <property type="match status" value="1"/>
</dbReference>
<dbReference type="GO" id="GO:0005739">
    <property type="term" value="C:mitochondrion"/>
    <property type="evidence" value="ECO:0007669"/>
    <property type="project" value="UniProtKB-SubCell"/>
</dbReference>
<dbReference type="InterPro" id="IPR051975">
    <property type="entry name" value="mtLSU_mL45"/>
</dbReference>
<dbReference type="SMART" id="SM00978">
    <property type="entry name" value="Tim44"/>
    <property type="match status" value="1"/>
</dbReference>
<keyword evidence="2" id="KW-0809">Transit peptide</keyword>
<organism evidence="11">
    <name type="scientific">Hirondellea gigas</name>
    <dbReference type="NCBI Taxonomy" id="1518452"/>
    <lineage>
        <taxon>Eukaryota</taxon>
        <taxon>Metazoa</taxon>
        <taxon>Ecdysozoa</taxon>
        <taxon>Arthropoda</taxon>
        <taxon>Crustacea</taxon>
        <taxon>Multicrustacea</taxon>
        <taxon>Malacostraca</taxon>
        <taxon>Eumalacostraca</taxon>
        <taxon>Peracarida</taxon>
        <taxon>Amphipoda</taxon>
        <taxon>Amphilochidea</taxon>
        <taxon>Lysianassida</taxon>
        <taxon>Lysianassidira</taxon>
        <taxon>Lysianassoidea</taxon>
        <taxon>Lysianassidae</taxon>
        <taxon>Hirondellea</taxon>
    </lineage>
</organism>
<evidence type="ECO:0000256" key="5">
    <source>
        <dbReference type="ARBA" id="ARBA00023274"/>
    </source>
</evidence>
<keyword evidence="3 11" id="KW-0689">Ribosomal protein</keyword>
<sequence length="356" mass="40412">MTMFSSSLCKVVGASAWNQKVFCSAAALMMQSSGISSGVGRGQDPNFKVHVKHGTRTAKHKSPFFRKERAAKMIKVDLIDFNEDLESLTPQEIRLKMKVRGLEPFRTWDERPVNLASTPATFEQYIPPESDGKLSITTKDGAKQKLEWVTKKGRSYLAVRKIQGFDEDFDIKVFVPEAQETYIKAIKALAEEDDDKLHELITERAYPLMTHETKNKTLRWQFIETIEQPRAVHARVTDVISKENLFAQITIRMHTKQTLAVYDRFGRLMHGSEVLAKDVLEYVVFEKHISNTYGTWRVHDKIVPDWAPSLIPTMRTFRVKPAEPSKDAPQPAEEQSTADPPRPADGSDDSPRPALA</sequence>
<evidence type="ECO:0000256" key="2">
    <source>
        <dbReference type="ARBA" id="ARBA00022946"/>
    </source>
</evidence>
<keyword evidence="5" id="KW-0687">Ribonucleoprotein</keyword>
<feature type="region of interest" description="Disordered" evidence="9">
    <location>
        <begin position="318"/>
        <end position="356"/>
    </location>
</feature>
<evidence type="ECO:0000256" key="1">
    <source>
        <dbReference type="ARBA" id="ARBA00004173"/>
    </source>
</evidence>
<keyword evidence="4" id="KW-0496">Mitochondrion</keyword>
<proteinExistence type="evidence at transcript level"/>
<dbReference type="InterPro" id="IPR007379">
    <property type="entry name" value="Tim44-like_dom"/>
</dbReference>
<evidence type="ECO:0000259" key="10">
    <source>
        <dbReference type="SMART" id="SM00978"/>
    </source>
</evidence>
<dbReference type="PANTHER" id="PTHR28554:SF1">
    <property type="entry name" value="LARGE RIBOSOMAL SUBUNIT PROTEIN ML45"/>
    <property type="match status" value="1"/>
</dbReference>
<evidence type="ECO:0000256" key="6">
    <source>
        <dbReference type="ARBA" id="ARBA00038073"/>
    </source>
</evidence>
<reference evidence="11" key="1">
    <citation type="submission" date="2017-11" db="EMBL/GenBank/DDBJ databases">
        <title>The sensing device of the deep-sea amphipod.</title>
        <authorList>
            <person name="Kobayashi H."/>
            <person name="Nagahama T."/>
            <person name="Arai W."/>
            <person name="Sasagawa Y."/>
            <person name="Umeda M."/>
            <person name="Hayashi T."/>
            <person name="Nikaido I."/>
            <person name="Watanabe H."/>
            <person name="Oguri K."/>
            <person name="Kitazato H."/>
            <person name="Fujioka K."/>
            <person name="Kido Y."/>
            <person name="Takami H."/>
        </authorList>
    </citation>
    <scope>NUCLEOTIDE SEQUENCE</scope>
    <source>
        <tissue evidence="11">Whole body</tissue>
    </source>
</reference>
<accession>A0A6A7FQ08</accession>
<dbReference type="PANTHER" id="PTHR28554">
    <property type="entry name" value="39S RIBOSOMAL PROTEIN L45, MITOCHONDRIAL"/>
    <property type="match status" value="1"/>
</dbReference>
<comment type="similarity">
    <text evidence="6">Belongs to the mitochondrion-specific ribosomal protein mL45 family.</text>
</comment>
<protein>
    <recommendedName>
        <fullName evidence="7">Large ribosomal subunit protein mL45</fullName>
    </recommendedName>
    <alternativeName>
        <fullName evidence="8">39S ribosomal protein L45, mitochondrial</fullName>
    </alternativeName>
</protein>